<sequence length="357" mass="39628">MIAALNLRSCFTWGLFFTWGIKVILSHFYFIAFVCLAASLNNNALWVSSSYVATVDKHPKQPTIYAFKLSLYCTEHWATTLERRENGSGVNTEASFYCEDPMVIEFLADAHQPILSAGFSMAFMILAFFALFTATFFSIWKVFRKNHFAILLWVMFLLFILLSIITSGVAARMVKDLKMDFEKTLSGQFEHSDSGHSSYFSNFPSIIEKNSDGTQNFEITTGSAHHCLVVHMFFASLVLLLGFCVVIVDGSLQWAAARKEKREKKESEEAVPLSSASRMGGPSQITSLSSTTQRPFIGPTPTDGETMKLSVKEFNNSSSKRVHIGSGSKRDSVRSNLRDISTSNSVMPGKGEAGRSG</sequence>
<dbReference type="WBParaSite" id="MBELARI_LOCUS17033">
    <property type="protein sequence ID" value="MBELARI_LOCUS17033"/>
    <property type="gene ID" value="MBELARI_LOCUS17033"/>
</dbReference>
<evidence type="ECO:0000313" key="4">
    <source>
        <dbReference type="WBParaSite" id="MBELARI_LOCUS17033"/>
    </source>
</evidence>
<organism evidence="3 4">
    <name type="scientific">Mesorhabditis belari</name>
    <dbReference type="NCBI Taxonomy" id="2138241"/>
    <lineage>
        <taxon>Eukaryota</taxon>
        <taxon>Metazoa</taxon>
        <taxon>Ecdysozoa</taxon>
        <taxon>Nematoda</taxon>
        <taxon>Chromadorea</taxon>
        <taxon>Rhabditida</taxon>
        <taxon>Rhabditina</taxon>
        <taxon>Rhabditomorpha</taxon>
        <taxon>Rhabditoidea</taxon>
        <taxon>Rhabditidae</taxon>
        <taxon>Mesorhabditinae</taxon>
        <taxon>Mesorhabditis</taxon>
    </lineage>
</organism>
<name>A0AAF3ESM1_9BILA</name>
<protein>
    <submittedName>
        <fullName evidence="4">Uncharacterized protein</fullName>
    </submittedName>
</protein>
<keyword evidence="3" id="KW-1185">Reference proteome</keyword>
<feature type="region of interest" description="Disordered" evidence="1">
    <location>
        <begin position="259"/>
        <end position="357"/>
    </location>
</feature>
<reference evidence="4" key="1">
    <citation type="submission" date="2024-02" db="UniProtKB">
        <authorList>
            <consortium name="WormBaseParasite"/>
        </authorList>
    </citation>
    <scope>IDENTIFICATION</scope>
</reference>
<feature type="transmembrane region" description="Helical" evidence="2">
    <location>
        <begin position="114"/>
        <end position="137"/>
    </location>
</feature>
<feature type="transmembrane region" description="Helical" evidence="2">
    <location>
        <begin position="232"/>
        <end position="255"/>
    </location>
</feature>
<feature type="compositionally biased region" description="Basic and acidic residues" evidence="1">
    <location>
        <begin position="259"/>
        <end position="268"/>
    </location>
</feature>
<keyword evidence="2" id="KW-0812">Transmembrane</keyword>
<dbReference type="AlphaFoldDB" id="A0AAF3ESM1"/>
<evidence type="ECO:0000256" key="1">
    <source>
        <dbReference type="SAM" id="MobiDB-lite"/>
    </source>
</evidence>
<feature type="compositionally biased region" description="Polar residues" evidence="1">
    <location>
        <begin position="283"/>
        <end position="294"/>
    </location>
</feature>
<feature type="transmembrane region" description="Helical" evidence="2">
    <location>
        <begin position="12"/>
        <end position="40"/>
    </location>
</feature>
<evidence type="ECO:0000256" key="2">
    <source>
        <dbReference type="SAM" id="Phobius"/>
    </source>
</evidence>
<keyword evidence="2" id="KW-1133">Transmembrane helix</keyword>
<dbReference type="Proteomes" id="UP000887575">
    <property type="component" value="Unassembled WGS sequence"/>
</dbReference>
<accession>A0AAF3ESM1</accession>
<feature type="compositionally biased region" description="Basic and acidic residues" evidence="1">
    <location>
        <begin position="328"/>
        <end position="337"/>
    </location>
</feature>
<keyword evidence="2" id="KW-0472">Membrane</keyword>
<proteinExistence type="predicted"/>
<feature type="transmembrane region" description="Helical" evidence="2">
    <location>
        <begin position="149"/>
        <end position="171"/>
    </location>
</feature>
<evidence type="ECO:0000313" key="3">
    <source>
        <dbReference type="Proteomes" id="UP000887575"/>
    </source>
</evidence>